<reference evidence="1" key="1">
    <citation type="journal article" date="2015" name="Nature">
        <title>Complex archaea that bridge the gap between prokaryotes and eukaryotes.</title>
        <authorList>
            <person name="Spang A."/>
            <person name="Saw J.H."/>
            <person name="Jorgensen S.L."/>
            <person name="Zaremba-Niedzwiedzka K."/>
            <person name="Martijn J."/>
            <person name="Lind A.E."/>
            <person name="van Eijk R."/>
            <person name="Schleper C."/>
            <person name="Guy L."/>
            <person name="Ettema T.J."/>
        </authorList>
    </citation>
    <scope>NUCLEOTIDE SEQUENCE</scope>
</reference>
<gene>
    <name evidence="1" type="ORF">LCGC14_2436610</name>
</gene>
<feature type="non-terminal residue" evidence="1">
    <location>
        <position position="1"/>
    </location>
</feature>
<dbReference type="AlphaFoldDB" id="A0A0F9DXD0"/>
<proteinExistence type="predicted"/>
<protein>
    <recommendedName>
        <fullName evidence="2">Terminase large subunit gp17-like C-terminal domain-containing protein</fullName>
    </recommendedName>
</protein>
<evidence type="ECO:0008006" key="2">
    <source>
        <dbReference type="Google" id="ProtNLM"/>
    </source>
</evidence>
<dbReference type="EMBL" id="LAZR01037397">
    <property type="protein sequence ID" value="KKL22321.1"/>
    <property type="molecule type" value="Genomic_DNA"/>
</dbReference>
<sequence>FCECLYDSLCLAESLFTNYDNLAFFEEGKLGHIRLGQIPLLSDEYMIDYNPKLSDKRNFSLKMGAGNAYILGGRNFGKTLTEKIDMIESLMLNDGFPMGITSYDAVHIRGVMEPVINCLDNHPIVSCFKGRIKRSPTYLISSKTNATIEGINMNITNKAPGNQFFQKHFKKLWIEEASFETEEVYRKRVDSRHEAGCIERATGMTNFTKYSPAGRIFYDYSKKPWVLNLPQYVNPFWDDLEKVKAVKKYGGENSAGYRVFVKGEVVEEGVSVFDMERIRPYYLEGKKLKRFEVTKKTFKKYQSFLLLEKLKNAEQIFICADIGESAPTEIIILAKIGKKYRFTHNVTLFGLTHKEQYEIFVYLTSRLEANFIGLDTTDGTGRAILRSLEEVIPKENLISCAFNEKIPVDFEKDKNGRMVYKDGQPAYIEEYVSEWSVRHLKSLLYDGKIEIPEDCYKFDVQINSIVALQSSTRTIYDCVADENHLFQAFQVFAISEWMNVFNLVKPINIKKFSKGGV</sequence>
<comment type="caution">
    <text evidence="1">The sequence shown here is derived from an EMBL/GenBank/DDBJ whole genome shotgun (WGS) entry which is preliminary data.</text>
</comment>
<dbReference type="Gene3D" id="3.40.50.300">
    <property type="entry name" value="P-loop containing nucleotide triphosphate hydrolases"/>
    <property type="match status" value="1"/>
</dbReference>
<accession>A0A0F9DXD0</accession>
<evidence type="ECO:0000313" key="1">
    <source>
        <dbReference type="EMBL" id="KKL22321.1"/>
    </source>
</evidence>
<dbReference type="InterPro" id="IPR027417">
    <property type="entry name" value="P-loop_NTPase"/>
</dbReference>
<name>A0A0F9DXD0_9ZZZZ</name>
<organism evidence="1">
    <name type="scientific">marine sediment metagenome</name>
    <dbReference type="NCBI Taxonomy" id="412755"/>
    <lineage>
        <taxon>unclassified sequences</taxon>
        <taxon>metagenomes</taxon>
        <taxon>ecological metagenomes</taxon>
    </lineage>
</organism>